<keyword evidence="3" id="KW-1185">Reference proteome</keyword>
<dbReference type="AlphaFoldDB" id="A0A192D1Y7"/>
<dbReference type="RefSeq" id="WP_068349488.1">
    <property type="nucleotide sequence ID" value="NZ_CP016033.1"/>
</dbReference>
<dbReference type="KEGG" id="pns:A9D12_02515"/>
<feature type="signal peptide" evidence="1">
    <location>
        <begin position="1"/>
        <end position="26"/>
    </location>
</feature>
<dbReference type="InterPro" id="IPR047589">
    <property type="entry name" value="DUF11_rpt"/>
</dbReference>
<name>A0A192D1Y7_9SPHN</name>
<gene>
    <name evidence="2" type="ORF">A9D12_02515</name>
</gene>
<evidence type="ECO:0000313" key="3">
    <source>
        <dbReference type="Proteomes" id="UP000078263"/>
    </source>
</evidence>
<reference evidence="2 3" key="1">
    <citation type="submission" date="2016-05" db="EMBL/GenBank/DDBJ databases">
        <title>Compelete Genome Sequence of Bacteriochlorophyll-Synthesizing Bacterium Porphyrobacter neustonensis DSM 9434.</title>
        <authorList>
            <person name="Shi X.-L."/>
            <person name="Wu Y.-H."/>
            <person name="Cheng H."/>
            <person name="Xu L."/>
            <person name="Zhang X.-Q."/>
            <person name="Wang C.-S."/>
            <person name="Xu X.-W."/>
        </authorList>
    </citation>
    <scope>NUCLEOTIDE SEQUENCE [LARGE SCALE GENOMIC DNA]</scope>
    <source>
        <strain evidence="2 3">DSM 9434</strain>
    </source>
</reference>
<accession>A0A192D1Y7</accession>
<dbReference type="EMBL" id="CP016033">
    <property type="protein sequence ID" value="ANK11991.1"/>
    <property type="molecule type" value="Genomic_DNA"/>
</dbReference>
<feature type="chain" id="PRO_5008251625" description="DUF11 domain-containing protein" evidence="1">
    <location>
        <begin position="27"/>
        <end position="348"/>
    </location>
</feature>
<dbReference type="STRING" id="1112.A9D12_02515"/>
<organism evidence="2 3">
    <name type="scientific">Erythrobacter neustonensis</name>
    <dbReference type="NCBI Taxonomy" id="1112"/>
    <lineage>
        <taxon>Bacteria</taxon>
        <taxon>Pseudomonadati</taxon>
        <taxon>Pseudomonadota</taxon>
        <taxon>Alphaproteobacteria</taxon>
        <taxon>Sphingomonadales</taxon>
        <taxon>Erythrobacteraceae</taxon>
        <taxon>Erythrobacter/Porphyrobacter group</taxon>
        <taxon>Erythrobacter</taxon>
    </lineage>
</organism>
<dbReference type="PROSITE" id="PS00018">
    <property type="entry name" value="EF_HAND_1"/>
    <property type="match status" value="1"/>
</dbReference>
<keyword evidence="1" id="KW-0732">Signal</keyword>
<dbReference type="OrthoDB" id="7389927at2"/>
<evidence type="ECO:0008006" key="4">
    <source>
        <dbReference type="Google" id="ProtNLM"/>
    </source>
</evidence>
<sequence>MKTTKQLLGAVSAVALVAMSSAPALAAGTSAGTTITNNVSVSFNVGGVAQNAQTASNSFTVDQRVNVNVVNNGPATSVSPNQTNRVLSFDVTNLSNSTVDLALTTSLLGGTAANISNFRVFRDTNGNGLLDSAELTAGPITYLDEVAADATVKVLVVSDISINAANGNTFDVALIADAHAAGTANTLGAQLVGTSGANTAGIDTVLFDGAGTADAANDGAFSATGRYTVAGAVLTLAKTSRVISDPVNLTNNPKAIPGATVEYCITVANAAGAATATNVNVVDDLPADVTYSAAYGIFINGNATCTSGTAGGTFAAGAGVSGRDRISSALNDVAAGQTRSLYFQVVIK</sequence>
<dbReference type="InterPro" id="IPR018247">
    <property type="entry name" value="EF_Hand_1_Ca_BS"/>
</dbReference>
<proteinExistence type="predicted"/>
<dbReference type="Proteomes" id="UP000078263">
    <property type="component" value="Chromosome"/>
</dbReference>
<dbReference type="NCBIfam" id="TIGR01451">
    <property type="entry name" value="B_ant_repeat"/>
    <property type="match status" value="1"/>
</dbReference>
<protein>
    <recommendedName>
        <fullName evidence="4">DUF11 domain-containing protein</fullName>
    </recommendedName>
</protein>
<evidence type="ECO:0000313" key="2">
    <source>
        <dbReference type="EMBL" id="ANK11991.1"/>
    </source>
</evidence>
<evidence type="ECO:0000256" key="1">
    <source>
        <dbReference type="SAM" id="SignalP"/>
    </source>
</evidence>